<dbReference type="Gene3D" id="3.30.530.20">
    <property type="match status" value="1"/>
</dbReference>
<protein>
    <submittedName>
        <fullName evidence="2">Zinc finger, FYVE/PHD-type</fullName>
    </submittedName>
</protein>
<feature type="compositionally biased region" description="Basic and acidic residues" evidence="1">
    <location>
        <begin position="168"/>
        <end position="182"/>
    </location>
</feature>
<evidence type="ECO:0000256" key="1">
    <source>
        <dbReference type="SAM" id="MobiDB-lite"/>
    </source>
</evidence>
<name>A0A0P1A5N2_PLAHL</name>
<feature type="compositionally biased region" description="Basic and acidic residues" evidence="1">
    <location>
        <begin position="791"/>
        <end position="801"/>
    </location>
</feature>
<feature type="region of interest" description="Disordered" evidence="1">
    <location>
        <begin position="162"/>
        <end position="193"/>
    </location>
</feature>
<feature type="region of interest" description="Disordered" evidence="1">
    <location>
        <begin position="411"/>
        <end position="458"/>
    </location>
</feature>
<reference evidence="3" key="1">
    <citation type="submission" date="2014-09" db="EMBL/GenBank/DDBJ databases">
        <authorList>
            <person name="Sharma Rahul"/>
            <person name="Thines Marco"/>
        </authorList>
    </citation>
    <scope>NUCLEOTIDE SEQUENCE [LARGE SCALE GENOMIC DNA]</scope>
</reference>
<keyword evidence="3" id="KW-1185">Reference proteome</keyword>
<dbReference type="SUPFAM" id="SSF55961">
    <property type="entry name" value="Bet v1-like"/>
    <property type="match status" value="1"/>
</dbReference>
<dbReference type="InterPro" id="IPR052727">
    <property type="entry name" value="Rab4/Rab5_effector"/>
</dbReference>
<sequence>MCLPPSCHSSKARGRECPLHSLLVRHRRTAPRRIAPSVYQLAGRKLDKNIFPPLELTDIQEQNYEQLANELIKSTLSEYDQFVSQDHKRVDVRRWKTVRARDGITIFRERVVDAQPKELAQATLALYRSTLLTNSSRPSQNTSCSVPLTSDTILVSSARSFIPSSPKKGSDLDPIEDSRHTAGYDSNSSGDFLSEPRITTAAYSRDDNSKSSGLPRLLAVGTLRGSLDDVMYGVVSPDPPSVRLRSSYLGEHIADCAVLREIKGPSPSEPFRFMGIKWFVRAKHRGTSRILLPRDFVVLEFSGVMMRPDNSRVGFHLMHSVDISSCRQLHEHRILRAKLSSCYIFEETRNNCVQVFMTASVDPSGYVFTRMAIRSAATALSKCWKSISCAHDKKLAYCLQNDRPSTMGVIRSTRGSHPSVTRSSRGGLSTLTPVNELGARDSSTPEPVSQRSDYGSGNRRQCGVCRDKLGLLSKIMTCQLCSEQICNRCRIVRKLSCDTLNAQVTQSSINFCKKCVASVSDESALEIARQELWIRARSRTRASSAIVRTNYRINSSTERNTYATVILGRVSDSAPRGIATTNSLVVSSTPSRVSQVPSIQLGESSMGYSVGPSYQMISTQLSTPLKCLNTGSLLSKSSSLHATSVNTSSLMSGARINETLTLTDLHMDKSRIKNETKVAAEEDKSESEEPVVLDRRLTTTIRNLRHLDYVLSVDEQDVGDDLDLESEGYSEFESDDDSEFRSSYASSVAVLDDDIGMCTTPTSNAPGSQREEPIVEEDEEGEEEAEPEPNNEAKEFEKNDQDAEFEQNEAEKALIFEDENDTKGSVENLEADHKSHILDLEVDSNVKATDEQDEEKPVIIAEVNGDNSQHQEDVTDDVEVVEAAPVAEVHAIMLSQYEIGKTKSKLESEDLEPRLHRARMSVPSAGSEANYQHQLFQQMQDLHNVVESTYQVARANTEAAFKERDSGRLSRTSTDSKNDKSSRNFYQPFAFNVVGLRSTRAMTVGIKK</sequence>
<feature type="region of interest" description="Disordered" evidence="1">
    <location>
        <begin position="960"/>
        <end position="981"/>
    </location>
</feature>
<dbReference type="RefSeq" id="XP_024572241.1">
    <property type="nucleotide sequence ID" value="XM_024729003.1"/>
</dbReference>
<dbReference type="InterPro" id="IPR023393">
    <property type="entry name" value="START-like_dom_sf"/>
</dbReference>
<evidence type="ECO:0000313" key="3">
    <source>
        <dbReference type="Proteomes" id="UP000054928"/>
    </source>
</evidence>
<dbReference type="InterPro" id="IPR011011">
    <property type="entry name" value="Znf_FYVE_PHD"/>
</dbReference>
<dbReference type="OMA" id="MRPDNSR"/>
<dbReference type="PANTHER" id="PTHR13510">
    <property type="entry name" value="FYVE-FINGER-CONTAINING RAB5 EFFECTOR PROTEIN RABENOSYN-5-RELATED"/>
    <property type="match status" value="1"/>
</dbReference>
<proteinExistence type="predicted"/>
<dbReference type="EMBL" id="CCYD01000109">
    <property type="protein sequence ID" value="CEG35872.1"/>
    <property type="molecule type" value="Genomic_DNA"/>
</dbReference>
<dbReference type="Proteomes" id="UP000054928">
    <property type="component" value="Unassembled WGS sequence"/>
</dbReference>
<evidence type="ECO:0000313" key="2">
    <source>
        <dbReference type="EMBL" id="CEG35872.1"/>
    </source>
</evidence>
<dbReference type="GeneID" id="36395255"/>
<feature type="region of interest" description="Disordered" evidence="1">
    <location>
        <begin position="755"/>
        <end position="807"/>
    </location>
</feature>
<accession>A0A0P1A5N2</accession>
<dbReference type="OrthoDB" id="162897at2759"/>
<dbReference type="PANTHER" id="PTHR13510:SF44">
    <property type="entry name" value="RABENOSYN-5"/>
    <property type="match status" value="1"/>
</dbReference>
<feature type="compositionally biased region" description="Polar residues" evidence="1">
    <location>
        <begin position="413"/>
        <end position="433"/>
    </location>
</feature>
<dbReference type="AlphaFoldDB" id="A0A0P1A5N2"/>
<dbReference type="SUPFAM" id="SSF57903">
    <property type="entry name" value="FYVE/PHD zinc finger"/>
    <property type="match status" value="1"/>
</dbReference>
<feature type="compositionally biased region" description="Acidic residues" evidence="1">
    <location>
        <begin position="774"/>
        <end position="789"/>
    </location>
</feature>
<feature type="compositionally biased region" description="Polar residues" evidence="1">
    <location>
        <begin position="441"/>
        <end position="458"/>
    </location>
</feature>
<organism evidence="2 3">
    <name type="scientific">Plasmopara halstedii</name>
    <name type="common">Downy mildew of sunflower</name>
    <dbReference type="NCBI Taxonomy" id="4781"/>
    <lineage>
        <taxon>Eukaryota</taxon>
        <taxon>Sar</taxon>
        <taxon>Stramenopiles</taxon>
        <taxon>Oomycota</taxon>
        <taxon>Peronosporomycetes</taxon>
        <taxon>Peronosporales</taxon>
        <taxon>Peronosporaceae</taxon>
        <taxon>Plasmopara</taxon>
    </lineage>
</organism>